<evidence type="ECO:0000313" key="2">
    <source>
        <dbReference type="Proteomes" id="UP000069654"/>
    </source>
</evidence>
<comment type="caution">
    <text evidence="1">The sequence shown here is derived from an EMBL/GenBank/DDBJ whole genome shotgun (WGS) entry which is preliminary data.</text>
</comment>
<dbReference type="RefSeq" id="WP_003923776.1">
    <property type="nucleotide sequence ID" value="NZ_BCTB01000002.1"/>
</dbReference>
<organism evidence="1 2">
    <name type="scientific">Mycolicibacterium thermoresistibile</name>
    <name type="common">Mycobacterium thermoresistibile</name>
    <dbReference type="NCBI Taxonomy" id="1797"/>
    <lineage>
        <taxon>Bacteria</taxon>
        <taxon>Bacillati</taxon>
        <taxon>Actinomycetota</taxon>
        <taxon>Actinomycetes</taxon>
        <taxon>Mycobacteriales</taxon>
        <taxon>Mycobacteriaceae</taxon>
        <taxon>Mycolicibacterium</taxon>
    </lineage>
</organism>
<reference evidence="2" key="2">
    <citation type="submission" date="2016-02" db="EMBL/GenBank/DDBJ databases">
        <title>Draft genome sequence of five rapidly growing Mycobacterium species.</title>
        <authorList>
            <person name="Katahira K."/>
            <person name="Gotou Y."/>
            <person name="Iida K."/>
            <person name="Ogura Y."/>
            <person name="Hayashi T."/>
        </authorList>
    </citation>
    <scope>NUCLEOTIDE SEQUENCE [LARGE SCALE GENOMIC DNA]</scope>
    <source>
        <strain evidence="2">JCM6362</strain>
    </source>
</reference>
<accession>A0A100XB11</accession>
<sequence>MTDRAALLDYAEDALDGTVSLGSRAPRTAAVLARCALEDWLNEQSADWCGPPDRGGPTTASKLVVLGTLHGSDVGEQVKRLWHGLSRACHHHAYELQPSAGEIQALIAQVRALTEMQDRST</sequence>
<dbReference type="AlphaFoldDB" id="A0A100XB11"/>
<dbReference type="Proteomes" id="UP000069654">
    <property type="component" value="Unassembled WGS sequence"/>
</dbReference>
<dbReference type="OMA" id="SHACHHH"/>
<evidence type="ECO:0000313" key="1">
    <source>
        <dbReference type="EMBL" id="GAT13199.1"/>
    </source>
</evidence>
<dbReference type="OrthoDB" id="4322177at2"/>
<gene>
    <name evidence="1" type="ORF">RMCT_0171</name>
</gene>
<name>A0A100XB11_MYCTH</name>
<protein>
    <submittedName>
        <fullName evidence="1">Uncharacterized protein</fullName>
    </submittedName>
</protein>
<proteinExistence type="predicted"/>
<reference evidence="1 2" key="1">
    <citation type="journal article" date="2016" name="Genome Announc.">
        <title>Draft Genome Sequences of Five Rapidly Growing Mycobacterium Species, M. thermoresistibile, M. fortuitum subsp. acetamidolyticum, M. canariasense, M. brisbanense, and M. novocastrense.</title>
        <authorList>
            <person name="Katahira K."/>
            <person name="Ogura Y."/>
            <person name="Gotoh Y."/>
            <person name="Hayashi T."/>
        </authorList>
    </citation>
    <scope>NUCLEOTIDE SEQUENCE [LARGE SCALE GENOMIC DNA]</scope>
    <source>
        <strain evidence="1 2">JCM6362</strain>
    </source>
</reference>
<dbReference type="STRING" id="1797.RMCT_0171"/>
<dbReference type="EMBL" id="BCTB01000002">
    <property type="protein sequence ID" value="GAT13199.1"/>
    <property type="molecule type" value="Genomic_DNA"/>
</dbReference>